<dbReference type="AlphaFoldDB" id="A0AAN9FYT9"/>
<keyword evidence="1" id="KW-0472">Membrane</keyword>
<keyword evidence="1" id="KW-0812">Transmembrane</keyword>
<protein>
    <submittedName>
        <fullName evidence="2">Uncharacterized protein</fullName>
    </submittedName>
</protein>
<keyword evidence="3" id="KW-1185">Reference proteome</keyword>
<accession>A0AAN9FYT9</accession>
<proteinExistence type="predicted"/>
<dbReference type="Proteomes" id="UP001372338">
    <property type="component" value="Unassembled WGS sequence"/>
</dbReference>
<evidence type="ECO:0000313" key="2">
    <source>
        <dbReference type="EMBL" id="KAK7281013.1"/>
    </source>
</evidence>
<sequence>MGKSQTKMQAPLYNVSLWLYFFLLTIIVIEFNDCSIMSWNIKGAVNKHDDILRTFHDPQPSLCVPPMVSWSTPAADYFKLNFDGSALGNPGHAGFGGLLTDSLGHWVAF</sequence>
<name>A0AAN9FYT9_CROPI</name>
<evidence type="ECO:0000313" key="3">
    <source>
        <dbReference type="Proteomes" id="UP001372338"/>
    </source>
</evidence>
<dbReference type="EMBL" id="JAYWIO010000002">
    <property type="protein sequence ID" value="KAK7281013.1"/>
    <property type="molecule type" value="Genomic_DNA"/>
</dbReference>
<feature type="transmembrane region" description="Helical" evidence="1">
    <location>
        <begin position="12"/>
        <end position="31"/>
    </location>
</feature>
<comment type="caution">
    <text evidence="2">The sequence shown here is derived from an EMBL/GenBank/DDBJ whole genome shotgun (WGS) entry which is preliminary data.</text>
</comment>
<gene>
    <name evidence="2" type="ORF">RIF29_08643</name>
</gene>
<evidence type="ECO:0000256" key="1">
    <source>
        <dbReference type="SAM" id="Phobius"/>
    </source>
</evidence>
<keyword evidence="1" id="KW-1133">Transmembrane helix</keyword>
<organism evidence="2 3">
    <name type="scientific">Crotalaria pallida</name>
    <name type="common">Smooth rattlebox</name>
    <name type="synonym">Crotalaria striata</name>
    <dbReference type="NCBI Taxonomy" id="3830"/>
    <lineage>
        <taxon>Eukaryota</taxon>
        <taxon>Viridiplantae</taxon>
        <taxon>Streptophyta</taxon>
        <taxon>Embryophyta</taxon>
        <taxon>Tracheophyta</taxon>
        <taxon>Spermatophyta</taxon>
        <taxon>Magnoliopsida</taxon>
        <taxon>eudicotyledons</taxon>
        <taxon>Gunneridae</taxon>
        <taxon>Pentapetalae</taxon>
        <taxon>rosids</taxon>
        <taxon>fabids</taxon>
        <taxon>Fabales</taxon>
        <taxon>Fabaceae</taxon>
        <taxon>Papilionoideae</taxon>
        <taxon>50 kb inversion clade</taxon>
        <taxon>genistoids sensu lato</taxon>
        <taxon>core genistoids</taxon>
        <taxon>Crotalarieae</taxon>
        <taxon>Crotalaria</taxon>
    </lineage>
</organism>
<reference evidence="2 3" key="1">
    <citation type="submission" date="2024-01" db="EMBL/GenBank/DDBJ databases">
        <title>The genomes of 5 underutilized Papilionoideae crops provide insights into root nodulation and disease resistanc.</title>
        <authorList>
            <person name="Yuan L."/>
        </authorList>
    </citation>
    <scope>NUCLEOTIDE SEQUENCE [LARGE SCALE GENOMIC DNA]</scope>
    <source>
        <strain evidence="2">ZHUSHIDOU_FW_LH</strain>
        <tissue evidence="2">Leaf</tissue>
    </source>
</reference>